<name>A0ABW3N4K2_9FLAO</name>
<organism evidence="1 2">
    <name type="scientific">Winogradskyella litorisediminis</name>
    <dbReference type="NCBI Taxonomy" id="1156618"/>
    <lineage>
        <taxon>Bacteria</taxon>
        <taxon>Pseudomonadati</taxon>
        <taxon>Bacteroidota</taxon>
        <taxon>Flavobacteriia</taxon>
        <taxon>Flavobacteriales</taxon>
        <taxon>Flavobacteriaceae</taxon>
        <taxon>Winogradskyella</taxon>
    </lineage>
</organism>
<protein>
    <submittedName>
        <fullName evidence="1">DUF4837 family protein</fullName>
    </submittedName>
</protein>
<proteinExistence type="predicted"/>
<accession>A0ABW3N4K2</accession>
<evidence type="ECO:0000313" key="1">
    <source>
        <dbReference type="EMBL" id="MFD1062589.1"/>
    </source>
</evidence>
<dbReference type="InterPro" id="IPR032286">
    <property type="entry name" value="DUF4837"/>
</dbReference>
<reference evidence="2" key="1">
    <citation type="journal article" date="2019" name="Int. J. Syst. Evol. Microbiol.">
        <title>The Global Catalogue of Microorganisms (GCM) 10K type strain sequencing project: providing services to taxonomists for standard genome sequencing and annotation.</title>
        <authorList>
            <consortium name="The Broad Institute Genomics Platform"/>
            <consortium name="The Broad Institute Genome Sequencing Center for Infectious Disease"/>
            <person name="Wu L."/>
            <person name="Ma J."/>
        </authorList>
    </citation>
    <scope>NUCLEOTIDE SEQUENCE [LARGE SCALE GENOMIC DNA]</scope>
    <source>
        <strain evidence="2">CCUG 62215</strain>
    </source>
</reference>
<comment type="caution">
    <text evidence="1">The sequence shown here is derived from an EMBL/GenBank/DDBJ whole genome shotgun (WGS) entry which is preliminary data.</text>
</comment>
<dbReference type="RefSeq" id="WP_386128587.1">
    <property type="nucleotide sequence ID" value="NZ_JBHTJL010000009.1"/>
</dbReference>
<dbReference type="Proteomes" id="UP001597013">
    <property type="component" value="Unassembled WGS sequence"/>
</dbReference>
<keyword evidence="2" id="KW-1185">Reference proteome</keyword>
<sequence length="326" mass="36933">MKNILAVFSLLLLFNCNDKKDNVKYLSASSGNINTISVVVDNLLWENNVGEAVREVLAAPAKGLPTEEPMFSLKQIPTQVFTGFVTRGRTILKIEKTDASASGIEIKEDVYAKPQTVVIVRGKTNQEIINVFNENSAKIIDAFTKREVAEKLRRINKSLLKDEKMEDALGFTIDIPSVYKIAKADGDFFWLRKALQPNKTMDLMFYSYPLDSIRKSDSTVVDIINMRDKMIKNIPTEDDMVMQTEKAYAPSIYNAIVDNKPAFETRGIWEIADDKIPMGGPFINYAIEDKVNNRYLVAEGYVYAPSLDKREYVFELESIIKSIKIK</sequence>
<dbReference type="Pfam" id="PF16125">
    <property type="entry name" value="DUF4837"/>
    <property type="match status" value="1"/>
</dbReference>
<gene>
    <name evidence="1" type="ORF">ACFQ1Q_04965</name>
</gene>
<evidence type="ECO:0000313" key="2">
    <source>
        <dbReference type="Proteomes" id="UP001597013"/>
    </source>
</evidence>
<dbReference type="EMBL" id="JBHTJL010000009">
    <property type="protein sequence ID" value="MFD1062589.1"/>
    <property type="molecule type" value="Genomic_DNA"/>
</dbReference>